<keyword evidence="2" id="KW-0732">Signal</keyword>
<evidence type="ECO:0000313" key="3">
    <source>
        <dbReference type="EMBL" id="CAB9499705.1"/>
    </source>
</evidence>
<accession>A0A9N8H567</accession>
<sequence length="419" mass="45172">MKLLLCALALVVPVVPVLGQTTILTQAEHALYLELISSRVTDKCACSKSDPHLTTYDGHNTDCQGSGDYILSRSLDSDFEMQARFSINSLRQGTFNFATGQLQIFNGTVAKSTVFKSGYDSEPVIEVFAGSNNAQSLGECEMEWFFDKVEKANIGSGSGISGGTSGTGDGTDNVGHGFEDLGWGVFMRSGPYRYLYLRESKVYLEFKKWHFDTWGCAMNVCVCLPNTSLRNEKFVGLFGTPNWDTSDEYMERDGKKIPNGKVPRTVADQNAYCLEHWCINDKNENMFKYPLNGAPTTEPSPSPTDTPTSSPTSSPTSGPTSSPTAGPTGSPTSSPTGPQTGAPTGAPTGTPTETPTGSPTKAATDPPAPDQPDDRSGGTEEVYVKGDPHFKTFGGDMYDVSRYNIPQLPTRNANSTFHC</sequence>
<evidence type="ECO:0000256" key="1">
    <source>
        <dbReference type="SAM" id="MobiDB-lite"/>
    </source>
</evidence>
<name>A0A9N8H567_9STRA</name>
<feature type="chain" id="PRO_5040465501" evidence="2">
    <location>
        <begin position="20"/>
        <end position="419"/>
    </location>
</feature>
<keyword evidence="4" id="KW-1185">Reference proteome</keyword>
<comment type="caution">
    <text evidence="3">The sequence shown here is derived from an EMBL/GenBank/DDBJ whole genome shotgun (WGS) entry which is preliminary data.</text>
</comment>
<feature type="compositionally biased region" description="Basic and acidic residues" evidence="1">
    <location>
        <begin position="372"/>
        <end position="390"/>
    </location>
</feature>
<dbReference type="AlphaFoldDB" id="A0A9N8H567"/>
<gene>
    <name evidence="3" type="ORF">SEMRO_67_G037520.1</name>
</gene>
<proteinExistence type="predicted"/>
<feature type="region of interest" description="Disordered" evidence="1">
    <location>
        <begin position="289"/>
        <end position="397"/>
    </location>
</feature>
<dbReference type="EMBL" id="CAICTM010000066">
    <property type="protein sequence ID" value="CAB9499705.1"/>
    <property type="molecule type" value="Genomic_DNA"/>
</dbReference>
<reference evidence="3" key="1">
    <citation type="submission" date="2020-06" db="EMBL/GenBank/DDBJ databases">
        <authorList>
            <consortium name="Plant Systems Biology data submission"/>
        </authorList>
    </citation>
    <scope>NUCLEOTIDE SEQUENCE</scope>
    <source>
        <strain evidence="3">D6</strain>
    </source>
</reference>
<protein>
    <submittedName>
        <fullName evidence="3">Membrane</fullName>
    </submittedName>
</protein>
<organism evidence="3 4">
    <name type="scientific">Seminavis robusta</name>
    <dbReference type="NCBI Taxonomy" id="568900"/>
    <lineage>
        <taxon>Eukaryota</taxon>
        <taxon>Sar</taxon>
        <taxon>Stramenopiles</taxon>
        <taxon>Ochrophyta</taxon>
        <taxon>Bacillariophyta</taxon>
        <taxon>Bacillariophyceae</taxon>
        <taxon>Bacillariophycidae</taxon>
        <taxon>Naviculales</taxon>
        <taxon>Naviculaceae</taxon>
        <taxon>Seminavis</taxon>
    </lineage>
</organism>
<evidence type="ECO:0000313" key="4">
    <source>
        <dbReference type="Proteomes" id="UP001153069"/>
    </source>
</evidence>
<feature type="signal peptide" evidence="2">
    <location>
        <begin position="1"/>
        <end position="19"/>
    </location>
</feature>
<evidence type="ECO:0000256" key="2">
    <source>
        <dbReference type="SAM" id="SignalP"/>
    </source>
</evidence>
<dbReference type="Proteomes" id="UP001153069">
    <property type="component" value="Unassembled WGS sequence"/>
</dbReference>
<feature type="compositionally biased region" description="Low complexity" evidence="1">
    <location>
        <begin position="305"/>
        <end position="365"/>
    </location>
</feature>